<dbReference type="InterPro" id="IPR001387">
    <property type="entry name" value="Cro/C1-type_HTH"/>
</dbReference>
<accession>A0ABR9R1G3</accession>
<dbReference type="GO" id="GO:0003677">
    <property type="term" value="F:DNA binding"/>
    <property type="evidence" value="ECO:0007669"/>
    <property type="project" value="UniProtKB-KW"/>
</dbReference>
<proteinExistence type="predicted"/>
<name>A0ABR9R1G3_9FIRM</name>
<keyword evidence="1" id="KW-0238">DNA-binding</keyword>
<organism evidence="1 2">
    <name type="scientific">Gemmiger gallinarum</name>
    <dbReference type="NCBI Taxonomy" id="2779354"/>
    <lineage>
        <taxon>Bacteria</taxon>
        <taxon>Bacillati</taxon>
        <taxon>Bacillota</taxon>
        <taxon>Clostridia</taxon>
        <taxon>Eubacteriales</taxon>
        <taxon>Gemmiger</taxon>
    </lineage>
</organism>
<comment type="caution">
    <text evidence="1">The sequence shown here is derived from an EMBL/GenBank/DDBJ whole genome shotgun (WGS) entry which is preliminary data.</text>
</comment>
<dbReference type="SUPFAM" id="SSF47413">
    <property type="entry name" value="lambda repressor-like DNA-binding domains"/>
    <property type="match status" value="1"/>
</dbReference>
<dbReference type="Proteomes" id="UP000768567">
    <property type="component" value="Unassembled WGS sequence"/>
</dbReference>
<dbReference type="Gene3D" id="1.10.260.40">
    <property type="entry name" value="lambda repressor-like DNA-binding domains"/>
    <property type="match status" value="1"/>
</dbReference>
<evidence type="ECO:0000313" key="1">
    <source>
        <dbReference type="EMBL" id="MBE5036655.1"/>
    </source>
</evidence>
<dbReference type="RefSeq" id="WP_193499947.1">
    <property type="nucleotide sequence ID" value="NZ_JADCKC010000001.1"/>
</dbReference>
<sequence length="80" mass="9639">MDCKTKIKELREMTGMNRKDFCNFFNIPYRTVTEWELDNRHAPEYVLRLLEYYIRNEGLIKSPTEQKHAGERSSSHEKTN</sequence>
<protein>
    <submittedName>
        <fullName evidence="1">DNA-binding protein</fullName>
    </submittedName>
</protein>
<keyword evidence="2" id="KW-1185">Reference proteome</keyword>
<evidence type="ECO:0000313" key="2">
    <source>
        <dbReference type="Proteomes" id="UP000768567"/>
    </source>
</evidence>
<dbReference type="InterPro" id="IPR010982">
    <property type="entry name" value="Lambda_DNA-bd_dom_sf"/>
</dbReference>
<dbReference type="CDD" id="cd00093">
    <property type="entry name" value="HTH_XRE"/>
    <property type="match status" value="1"/>
</dbReference>
<dbReference type="EMBL" id="JADCKC010000001">
    <property type="protein sequence ID" value="MBE5036655.1"/>
    <property type="molecule type" value="Genomic_DNA"/>
</dbReference>
<gene>
    <name evidence="1" type="ORF">INF35_02475</name>
</gene>
<reference evidence="1 2" key="1">
    <citation type="submission" date="2020-10" db="EMBL/GenBank/DDBJ databases">
        <title>ChiBAC.</title>
        <authorList>
            <person name="Zenner C."/>
            <person name="Hitch T.C.A."/>
            <person name="Clavel T."/>
        </authorList>
    </citation>
    <scope>NUCLEOTIDE SEQUENCE [LARGE SCALE GENOMIC DNA]</scope>
    <source>
        <strain evidence="1 2">DSM 109015</strain>
    </source>
</reference>